<protein>
    <submittedName>
        <fullName evidence="2">Uncharacterized protein</fullName>
    </submittedName>
</protein>
<dbReference type="EMBL" id="JADIMB010000131">
    <property type="protein sequence ID" value="MBO8471900.1"/>
    <property type="molecule type" value="Genomic_DNA"/>
</dbReference>
<evidence type="ECO:0000313" key="2">
    <source>
        <dbReference type="EMBL" id="MBO8471900.1"/>
    </source>
</evidence>
<dbReference type="PROSITE" id="PS51257">
    <property type="entry name" value="PROKAR_LIPOPROTEIN"/>
    <property type="match status" value="1"/>
</dbReference>
<dbReference type="AlphaFoldDB" id="A0A9D9IGT5"/>
<reference evidence="2" key="2">
    <citation type="journal article" date="2021" name="PeerJ">
        <title>Extensive microbial diversity within the chicken gut microbiome revealed by metagenomics and culture.</title>
        <authorList>
            <person name="Gilroy R."/>
            <person name="Ravi A."/>
            <person name="Getino M."/>
            <person name="Pursley I."/>
            <person name="Horton D.L."/>
            <person name="Alikhan N.F."/>
            <person name="Baker D."/>
            <person name="Gharbi K."/>
            <person name="Hall N."/>
            <person name="Watson M."/>
            <person name="Adriaenssens E.M."/>
            <person name="Foster-Nyarko E."/>
            <person name="Jarju S."/>
            <person name="Secka A."/>
            <person name="Antonio M."/>
            <person name="Oren A."/>
            <person name="Chaudhuri R.R."/>
            <person name="La Ragione R."/>
            <person name="Hildebrand F."/>
            <person name="Pallen M.J."/>
        </authorList>
    </citation>
    <scope>NUCLEOTIDE SEQUENCE</scope>
    <source>
        <strain evidence="2">B2-22910</strain>
    </source>
</reference>
<feature type="chain" id="PRO_5039347830" evidence="1">
    <location>
        <begin position="23"/>
        <end position="800"/>
    </location>
</feature>
<sequence>MKNIRTILFSALALLSAGFVSCTEEEFQPGPVEDGAQVYFPDTVPTQYDIEDNVSSVTIPVKRMSTEGELTVSVLADLSQIETSAQSLFTVPESVTFSDGQADGSVVISFTRDALADGTDYPINLLLNDANNTTSYGHSQLTITITPWPWELIGTGKYRDDFLTVYTGVQPIEVDVNIHRHKTQEGVYMLEEPFGWPLLTEALGGTQEELSEQFSYTPTNITVQIVDNNPAQVYIPLQFTGITENVNGYGAHNIGTLASSSGTPAYGTLSEGVITFPTNALGLQFAGTNQTLQANGNGMFRIVLPGYEARDYSLAASYSGMRIASDNTTASAVFDFTYGADVTGISYVFASGDITADPSAVIASITDDTAENIYEVENFVQGGETVSVEADLQPGVYTLVALPADASGALRADDAAVHQFYFPGAGATEDHPCDVSTELFWISSRPEFADDVADNPDYSTLGFAVNGSELRSAKYLMATTAVFNEYDESEWPALVEANGYDLGSDAITAINSGQTYMSYFRNLSSNTSYTIVILATNVYGESGIASSDYSTDAMPYSGELVIGNYSMTCQPEGASQPFVNEFEVMATPGSETEFLVRNLGIKNMASWYATYDPEALTLTLNGVESGYEDYGNQFGSPYGYFDAERTQVYGLYSYATENSDGSDPCVFSVDAGTKQLKALTTTLEVPVLNSSNGSYLGSAGYYEAGTATVYLDAQSASASAVAKPSYVSFINMGQIHSIQEGSRSLAGKIKTVKAADFTRSSASSPVTVSVRTGVCDPLPKDPGTRYRVRTVAEAAPSVLK</sequence>
<name>A0A9D9IGT5_9BACT</name>
<comment type="caution">
    <text evidence="2">The sequence shown here is derived from an EMBL/GenBank/DDBJ whole genome shotgun (WGS) entry which is preliminary data.</text>
</comment>
<accession>A0A9D9IGT5</accession>
<feature type="signal peptide" evidence="1">
    <location>
        <begin position="1"/>
        <end position="22"/>
    </location>
</feature>
<gene>
    <name evidence="2" type="ORF">IAB82_08935</name>
</gene>
<evidence type="ECO:0000256" key="1">
    <source>
        <dbReference type="SAM" id="SignalP"/>
    </source>
</evidence>
<dbReference type="Proteomes" id="UP000823603">
    <property type="component" value="Unassembled WGS sequence"/>
</dbReference>
<organism evidence="2 3">
    <name type="scientific">Candidatus Cryptobacteroides faecavium</name>
    <dbReference type="NCBI Taxonomy" id="2840762"/>
    <lineage>
        <taxon>Bacteria</taxon>
        <taxon>Pseudomonadati</taxon>
        <taxon>Bacteroidota</taxon>
        <taxon>Bacteroidia</taxon>
        <taxon>Bacteroidales</taxon>
        <taxon>Candidatus Cryptobacteroides</taxon>
    </lineage>
</organism>
<evidence type="ECO:0000313" key="3">
    <source>
        <dbReference type="Proteomes" id="UP000823603"/>
    </source>
</evidence>
<proteinExistence type="predicted"/>
<keyword evidence="1" id="KW-0732">Signal</keyword>
<reference evidence="2" key="1">
    <citation type="submission" date="2020-10" db="EMBL/GenBank/DDBJ databases">
        <authorList>
            <person name="Gilroy R."/>
        </authorList>
    </citation>
    <scope>NUCLEOTIDE SEQUENCE</scope>
    <source>
        <strain evidence="2">B2-22910</strain>
    </source>
</reference>